<evidence type="ECO:0000313" key="2">
    <source>
        <dbReference type="EMBL" id="TDE14426.1"/>
    </source>
</evidence>
<comment type="caution">
    <text evidence="2">The sequence shown here is derived from an EMBL/GenBank/DDBJ whole genome shotgun (WGS) entry which is preliminary data.</text>
</comment>
<keyword evidence="1" id="KW-0732">Signal</keyword>
<gene>
    <name evidence="2" type="ORF">E0F88_14590</name>
</gene>
<proteinExistence type="predicted"/>
<evidence type="ECO:0000313" key="3">
    <source>
        <dbReference type="Proteomes" id="UP000294850"/>
    </source>
</evidence>
<feature type="chain" id="PRO_5020946477" evidence="1">
    <location>
        <begin position="36"/>
        <end position="418"/>
    </location>
</feature>
<dbReference type="Proteomes" id="UP000294850">
    <property type="component" value="Unassembled WGS sequence"/>
</dbReference>
<dbReference type="EMBL" id="SMFL01000005">
    <property type="protein sequence ID" value="TDE14426.1"/>
    <property type="molecule type" value="Genomic_DNA"/>
</dbReference>
<dbReference type="OrthoDB" id="934305at2"/>
<evidence type="ECO:0000256" key="1">
    <source>
        <dbReference type="SAM" id="SignalP"/>
    </source>
</evidence>
<dbReference type="AlphaFoldDB" id="A0A4R5DJW3"/>
<feature type="signal peptide" evidence="1">
    <location>
        <begin position="1"/>
        <end position="35"/>
    </location>
</feature>
<sequence length="418" mass="42970">MKQTYKTGLRNRNWTQVSTALILTGLFALAFHARAQEGSQGNTTIFGGAQMTFFGNHDFAAPAGGTQPGVILTERATASMSYLNYSGNNLTASGVTDVSYVDGYVRKYGTGQFIFPTGDNGFAGQFAASADGTSGAYFHTDATTAITSNLFTGGSYPVLPAGGPFATTSVGAGVGTVSTIEYWDIDGATATPITLTWDAGSNISTLTGGTPGKLTIVGWNPATSKWEALASAIDATSVLGGPSDINQTGSITSTASIVPNTYTAYTFASVGTIDLTPTLPRPFVSALTLNQEVEGVLRLSNLKPNPTTGLVTVYLELGSGFLLTSDPAAATSGGLTVTNGQWNITDYGGTIEYISKPGTIIAAGSTVNLGYKVKATGTISSTGIITATIINQTGGITPQTGDDNDNNNVTVKVFSIIP</sequence>
<organism evidence="2 3">
    <name type="scientific">Dyadobacter psychrotolerans</name>
    <dbReference type="NCBI Taxonomy" id="2541721"/>
    <lineage>
        <taxon>Bacteria</taxon>
        <taxon>Pseudomonadati</taxon>
        <taxon>Bacteroidota</taxon>
        <taxon>Cytophagia</taxon>
        <taxon>Cytophagales</taxon>
        <taxon>Spirosomataceae</taxon>
        <taxon>Dyadobacter</taxon>
    </lineage>
</organism>
<dbReference type="RefSeq" id="WP_131959010.1">
    <property type="nucleotide sequence ID" value="NZ_SMFL01000005.1"/>
</dbReference>
<keyword evidence="3" id="KW-1185">Reference proteome</keyword>
<reference evidence="2 3" key="1">
    <citation type="submission" date="2019-03" db="EMBL/GenBank/DDBJ databases">
        <title>Dyadobacter AR-3-6 sp. nov., isolated from arctic soil.</title>
        <authorList>
            <person name="Chaudhary D.K."/>
        </authorList>
    </citation>
    <scope>NUCLEOTIDE SEQUENCE [LARGE SCALE GENOMIC DNA]</scope>
    <source>
        <strain evidence="2 3">AR-3-6</strain>
    </source>
</reference>
<accession>A0A4R5DJW3</accession>
<protein>
    <submittedName>
        <fullName evidence="2">Uncharacterized protein</fullName>
    </submittedName>
</protein>
<name>A0A4R5DJW3_9BACT</name>